<gene>
    <name evidence="2" type="ORF">DFA_02036</name>
</gene>
<organism evidence="2 3">
    <name type="scientific">Cavenderia fasciculata</name>
    <name type="common">Slime mold</name>
    <name type="synonym">Dictyostelium fasciculatum</name>
    <dbReference type="NCBI Taxonomy" id="261658"/>
    <lineage>
        <taxon>Eukaryota</taxon>
        <taxon>Amoebozoa</taxon>
        <taxon>Evosea</taxon>
        <taxon>Eumycetozoa</taxon>
        <taxon>Dictyostelia</taxon>
        <taxon>Acytosteliales</taxon>
        <taxon>Cavenderiaceae</taxon>
        <taxon>Cavenderia</taxon>
    </lineage>
</organism>
<dbReference type="Proteomes" id="UP000007797">
    <property type="component" value="Unassembled WGS sequence"/>
</dbReference>
<sequence>MEKENNQQEQEIPKIPYNKEAHHEKALIESGHILDGPYTLQPGQEMKKIKTYSYDKTRLTIINDTQDRIAESEYRFRNSSKNKISSSSSSLPNSGIIGANVSISTSSCSMICCLGLADIEPPLPNDSITNGVLSSSEYFVSNSSSNSRYSSFSSNSEKSGVNALQVSV</sequence>
<evidence type="ECO:0000313" key="3">
    <source>
        <dbReference type="Proteomes" id="UP000007797"/>
    </source>
</evidence>
<feature type="region of interest" description="Disordered" evidence="1">
    <location>
        <begin position="148"/>
        <end position="168"/>
    </location>
</feature>
<dbReference type="AlphaFoldDB" id="F4PYI4"/>
<reference evidence="3" key="1">
    <citation type="journal article" date="2011" name="Genome Res.">
        <title>Phylogeny-wide analysis of social amoeba genomes highlights ancient origins for complex intercellular communication.</title>
        <authorList>
            <person name="Heidel A.J."/>
            <person name="Lawal H.M."/>
            <person name="Felder M."/>
            <person name="Schilde C."/>
            <person name="Helps N.R."/>
            <person name="Tunggal B."/>
            <person name="Rivero F."/>
            <person name="John U."/>
            <person name="Schleicher M."/>
            <person name="Eichinger L."/>
            <person name="Platzer M."/>
            <person name="Noegel A.A."/>
            <person name="Schaap P."/>
            <person name="Gloeckner G."/>
        </authorList>
    </citation>
    <scope>NUCLEOTIDE SEQUENCE [LARGE SCALE GENOMIC DNA]</scope>
    <source>
        <strain evidence="3">SH3</strain>
    </source>
</reference>
<dbReference type="GeneID" id="14871375"/>
<dbReference type="EMBL" id="GL883015">
    <property type="protein sequence ID" value="EGG19250.1"/>
    <property type="molecule type" value="Genomic_DNA"/>
</dbReference>
<dbReference type="RefSeq" id="XP_004357521.1">
    <property type="nucleotide sequence ID" value="XM_004357464.1"/>
</dbReference>
<proteinExistence type="predicted"/>
<feature type="compositionally biased region" description="Low complexity" evidence="1">
    <location>
        <begin position="148"/>
        <end position="159"/>
    </location>
</feature>
<evidence type="ECO:0000256" key="1">
    <source>
        <dbReference type="SAM" id="MobiDB-lite"/>
    </source>
</evidence>
<keyword evidence="3" id="KW-1185">Reference proteome</keyword>
<protein>
    <submittedName>
        <fullName evidence="2">Uncharacterized protein</fullName>
    </submittedName>
</protein>
<dbReference type="KEGG" id="dfa:DFA_02036"/>
<name>F4PYI4_CACFS</name>
<evidence type="ECO:0000313" key="2">
    <source>
        <dbReference type="EMBL" id="EGG19250.1"/>
    </source>
</evidence>
<accession>F4PYI4</accession>